<dbReference type="PROSITE" id="PS51077">
    <property type="entry name" value="HTH_ICLR"/>
    <property type="match status" value="1"/>
</dbReference>
<keyword evidence="5" id="KW-1185">Reference proteome</keyword>
<dbReference type="PATRIC" id="fig|502682.8.peg.1363"/>
<reference evidence="4 5" key="1">
    <citation type="submission" date="2015-04" db="EMBL/GenBank/DDBJ databases">
        <title>The draft genome sequence of Erythrobacr gangjinensis K7-2.</title>
        <authorList>
            <person name="Zhuang L."/>
            <person name="Liu Y."/>
            <person name="Shao Z."/>
        </authorList>
    </citation>
    <scope>NUCLEOTIDE SEQUENCE [LARGE SCALE GENOMIC DNA]</scope>
    <source>
        <strain evidence="4 5">K7-2</strain>
    </source>
</reference>
<organism evidence="4 5">
    <name type="scientific">Aurantiacibacter gangjinensis</name>
    <dbReference type="NCBI Taxonomy" id="502682"/>
    <lineage>
        <taxon>Bacteria</taxon>
        <taxon>Pseudomonadati</taxon>
        <taxon>Pseudomonadota</taxon>
        <taxon>Alphaproteobacteria</taxon>
        <taxon>Sphingomonadales</taxon>
        <taxon>Erythrobacteraceae</taxon>
        <taxon>Aurantiacibacter</taxon>
    </lineage>
</organism>
<dbReference type="GO" id="GO:0003700">
    <property type="term" value="F:DNA-binding transcription factor activity"/>
    <property type="evidence" value="ECO:0007669"/>
    <property type="project" value="TreeGrafter"/>
</dbReference>
<dbReference type="PANTHER" id="PTHR30136">
    <property type="entry name" value="HELIX-TURN-HELIX TRANSCRIPTIONAL REGULATOR, ICLR FAMILY"/>
    <property type="match status" value="1"/>
</dbReference>
<dbReference type="PANTHER" id="PTHR30136:SF24">
    <property type="entry name" value="HTH-TYPE TRANSCRIPTIONAL REPRESSOR ALLR"/>
    <property type="match status" value="1"/>
</dbReference>
<comment type="caution">
    <text evidence="4">The sequence shown here is derived from an EMBL/GenBank/DDBJ whole genome shotgun (WGS) entry which is preliminary data.</text>
</comment>
<dbReference type="STRING" id="502682.BMF35_a0334"/>
<dbReference type="PROSITE" id="PS51078">
    <property type="entry name" value="ICLR_ED"/>
    <property type="match status" value="1"/>
</dbReference>
<dbReference type="FunFam" id="1.10.10.10:FF:000056">
    <property type="entry name" value="IclR family transcriptional regulator"/>
    <property type="match status" value="1"/>
</dbReference>
<dbReference type="SUPFAM" id="SSF46785">
    <property type="entry name" value="Winged helix' DNA-binding domain"/>
    <property type="match status" value="1"/>
</dbReference>
<dbReference type="GO" id="GO:0045892">
    <property type="term" value="P:negative regulation of DNA-templated transcription"/>
    <property type="evidence" value="ECO:0007669"/>
    <property type="project" value="TreeGrafter"/>
</dbReference>
<evidence type="ECO:0000256" key="2">
    <source>
        <dbReference type="ARBA" id="ARBA00023125"/>
    </source>
</evidence>
<dbReference type="AlphaFoldDB" id="A0A0G9MKU2"/>
<dbReference type="Proteomes" id="UP000053070">
    <property type="component" value="Unassembled WGS sequence"/>
</dbReference>
<keyword evidence="3" id="KW-0804">Transcription</keyword>
<keyword evidence="1" id="KW-0805">Transcription regulation</keyword>
<dbReference type="InterPro" id="IPR005471">
    <property type="entry name" value="Tscrpt_reg_IclR_N"/>
</dbReference>
<dbReference type="EMBL" id="LBHC01000002">
    <property type="protein sequence ID" value="KLE31302.1"/>
    <property type="molecule type" value="Genomic_DNA"/>
</dbReference>
<name>A0A0G9MKU2_9SPHN</name>
<dbReference type="GO" id="GO:0003677">
    <property type="term" value="F:DNA binding"/>
    <property type="evidence" value="ECO:0007669"/>
    <property type="project" value="UniProtKB-KW"/>
</dbReference>
<sequence>MATQLENGADGAPLGQSLGRTHDTQVRSEDGTGIADIIRNAGSSGQVQSLVRALGTLEVLADYPEGLTLTKLAEATGLARSTTHRLLTTMDAMQFVMFDAKRSLWRVGPRAFSVGSAFDGAGVIKRLSTPVAAALSMDCRETVNVVVMQDNSQIYVGQKVTPLPTPFRLREGDRLPAQYGAGGKSMLSYWEDAQLAEYLQACDFTRRTGKSNTDVGLLREKLKLAHERGYAFDCEENLNDLRCVGAPIFDHRGKPVAAISISAPLNRMPKDRMHSLGRAIKAASAKVTESINGIAPRHLN</sequence>
<dbReference type="SUPFAM" id="SSF55781">
    <property type="entry name" value="GAF domain-like"/>
    <property type="match status" value="1"/>
</dbReference>
<keyword evidence="2" id="KW-0238">DNA-binding</keyword>
<proteinExistence type="predicted"/>
<accession>A0A0G9MKU2</accession>
<dbReference type="SMART" id="SM00346">
    <property type="entry name" value="HTH_ICLR"/>
    <property type="match status" value="1"/>
</dbReference>
<dbReference type="KEGG" id="egn:BMF35_a0334"/>
<dbReference type="Pfam" id="PF01614">
    <property type="entry name" value="IclR_C"/>
    <property type="match status" value="1"/>
</dbReference>
<dbReference type="InterPro" id="IPR036390">
    <property type="entry name" value="WH_DNA-bd_sf"/>
</dbReference>
<evidence type="ECO:0000256" key="1">
    <source>
        <dbReference type="ARBA" id="ARBA00023015"/>
    </source>
</evidence>
<evidence type="ECO:0000313" key="5">
    <source>
        <dbReference type="Proteomes" id="UP000053070"/>
    </source>
</evidence>
<dbReference type="Gene3D" id="3.30.450.40">
    <property type="match status" value="1"/>
</dbReference>
<gene>
    <name evidence="4" type="ORF">AAW01_06690</name>
</gene>
<dbReference type="Pfam" id="PF09339">
    <property type="entry name" value="HTH_IclR"/>
    <property type="match status" value="1"/>
</dbReference>
<dbReference type="RefSeq" id="WP_047006654.1">
    <property type="nucleotide sequence ID" value="NZ_CP018097.1"/>
</dbReference>
<dbReference type="Gene3D" id="1.10.10.10">
    <property type="entry name" value="Winged helix-like DNA-binding domain superfamily/Winged helix DNA-binding domain"/>
    <property type="match status" value="1"/>
</dbReference>
<evidence type="ECO:0000313" key="4">
    <source>
        <dbReference type="EMBL" id="KLE31302.1"/>
    </source>
</evidence>
<dbReference type="InterPro" id="IPR029016">
    <property type="entry name" value="GAF-like_dom_sf"/>
</dbReference>
<dbReference type="InterPro" id="IPR036388">
    <property type="entry name" value="WH-like_DNA-bd_sf"/>
</dbReference>
<dbReference type="InterPro" id="IPR050707">
    <property type="entry name" value="HTH_MetabolicPath_Reg"/>
</dbReference>
<evidence type="ECO:0000256" key="3">
    <source>
        <dbReference type="ARBA" id="ARBA00023163"/>
    </source>
</evidence>
<protein>
    <submittedName>
        <fullName evidence="4">Uncharacterized protein</fullName>
    </submittedName>
</protein>
<dbReference type="InterPro" id="IPR014757">
    <property type="entry name" value="Tscrpt_reg_IclR_C"/>
</dbReference>